<dbReference type="InterPro" id="IPR000742">
    <property type="entry name" value="EGF"/>
</dbReference>
<keyword evidence="6" id="KW-1185">Reference proteome</keyword>
<evidence type="ECO:0000259" key="3">
    <source>
        <dbReference type="PROSITE" id="PS00022"/>
    </source>
</evidence>
<dbReference type="VEuPathDB" id="TriTrypDB:BSAL_12855"/>
<dbReference type="OrthoDB" id="10634250at2759"/>
<dbReference type="PROSITE" id="PS00022">
    <property type="entry name" value="EGF_1"/>
    <property type="match status" value="1"/>
</dbReference>
<sequence length="766" mass="84724">MAPKGFRGSRSVVTLCFAVIGIVLYTILVANVTKMYHRSRSAAAARPGGAPDAQGAVREDNNAARAREVRITEDEPASISDFASWSSSSSNSSSMLKCPHRGGTKSGMECSGHGICNASTMSCACRSGYSGAACDIDLRTAHDVLEYFQKTKLREDAAALSGSESLPRSNALLQRKHVSQLLTVVVPLTKLETSDQAGLQSQWRKQLVKSIKEFYPGITVVEQPAGDVGSGGIVSAWNDAVRIVKTPWTLLLSPATIAIHDQTNLELMLTLLLSSDIDVLGFSTLTPATSESTGELLQPTQKGSDKSGQKKSSAATPSGREEFVYHIDCWNFHGPERWTLSHEKPLFGYHRHAASYAVICDRSSESIIIRTPWSDGTPSLFNASMDVSALTDFYLRTKRSGGVVGTCVECLLKTRLESPFESANSRGANKRSNKDGFDVWGTYVLPSAWRTTSVLSSAFAERYQVEAVVGPHRLDVALHKKFQIIPISTLETAFDTIAATGRIRCTKSGGIYGHSKNGLYSPLCHRYQRQRDFLYLSSLWVNGWGEGTASSSSPRSSKYGVSLHHGNLFGALRFGAELLWETDGDFDFVSFDDSHDAMMQRWQSFISYVTTHAGFETKVPYPEKPWYVNFLRDKTDFQLNVRGIHSEFTRGRPPHIHNISVYYQGYRTYMNGFQNPWQGIRADPGHDYRRRYLTQQGWVLAFTKKAISCKVEGHPSCLPPCGDPAFQSRHQFCDESWLLKVDAAIGDGPRPLDVHPTHLRDPILFV</sequence>
<dbReference type="EMBL" id="CYKH01001604">
    <property type="protein sequence ID" value="CUG87954.1"/>
    <property type="molecule type" value="Genomic_DNA"/>
</dbReference>
<keyword evidence="2" id="KW-0472">Membrane</keyword>
<accession>A0A0S4JC66</accession>
<keyword evidence="2" id="KW-1133">Transmembrane helix</keyword>
<feature type="compositionally biased region" description="Low complexity" evidence="1">
    <location>
        <begin position="42"/>
        <end position="56"/>
    </location>
</feature>
<evidence type="ECO:0000313" key="6">
    <source>
        <dbReference type="Proteomes" id="UP000051952"/>
    </source>
</evidence>
<reference evidence="6" key="1">
    <citation type="submission" date="2015-09" db="EMBL/GenBank/DDBJ databases">
        <authorList>
            <consortium name="Pathogen Informatics"/>
        </authorList>
    </citation>
    <scope>NUCLEOTIDE SEQUENCE [LARGE SCALE GENOMIC DNA]</scope>
    <source>
        <strain evidence="6">Lake Konstanz</strain>
    </source>
</reference>
<protein>
    <submittedName>
        <fullName evidence="5">Leishmanolysin-like protein, putative</fullName>
    </submittedName>
</protein>
<dbReference type="Proteomes" id="UP000051952">
    <property type="component" value="Unassembled WGS sequence"/>
</dbReference>
<evidence type="ECO:0000256" key="2">
    <source>
        <dbReference type="SAM" id="Phobius"/>
    </source>
</evidence>
<organism evidence="5 6">
    <name type="scientific">Bodo saltans</name>
    <name type="common">Flagellated protozoan</name>
    <dbReference type="NCBI Taxonomy" id="75058"/>
    <lineage>
        <taxon>Eukaryota</taxon>
        <taxon>Discoba</taxon>
        <taxon>Euglenozoa</taxon>
        <taxon>Kinetoplastea</taxon>
        <taxon>Metakinetoplastina</taxon>
        <taxon>Eubodonida</taxon>
        <taxon>Bodonidae</taxon>
        <taxon>Bodo</taxon>
    </lineage>
</organism>
<feature type="region of interest" description="Disordered" evidence="1">
    <location>
        <begin position="80"/>
        <end position="100"/>
    </location>
</feature>
<feature type="compositionally biased region" description="Polar residues" evidence="1">
    <location>
        <begin position="289"/>
        <end position="300"/>
    </location>
</feature>
<feature type="domain" description="EGF-like" evidence="3 4">
    <location>
        <begin position="123"/>
        <end position="134"/>
    </location>
</feature>
<feature type="transmembrane region" description="Helical" evidence="2">
    <location>
        <begin position="12"/>
        <end position="32"/>
    </location>
</feature>
<feature type="compositionally biased region" description="Low complexity" evidence="1">
    <location>
        <begin position="80"/>
        <end position="94"/>
    </location>
</feature>
<evidence type="ECO:0000259" key="4">
    <source>
        <dbReference type="PROSITE" id="PS01186"/>
    </source>
</evidence>
<feature type="region of interest" description="Disordered" evidence="1">
    <location>
        <begin position="289"/>
        <end position="317"/>
    </location>
</feature>
<keyword evidence="2" id="KW-0812">Transmembrane</keyword>
<dbReference type="PROSITE" id="PS01186">
    <property type="entry name" value="EGF_2"/>
    <property type="match status" value="1"/>
</dbReference>
<name>A0A0S4JC66_BODSA</name>
<evidence type="ECO:0000256" key="1">
    <source>
        <dbReference type="SAM" id="MobiDB-lite"/>
    </source>
</evidence>
<proteinExistence type="predicted"/>
<dbReference type="Gene3D" id="2.10.25.10">
    <property type="entry name" value="Laminin"/>
    <property type="match status" value="1"/>
</dbReference>
<dbReference type="Pfam" id="PF23106">
    <property type="entry name" value="EGF_Teneurin"/>
    <property type="match status" value="1"/>
</dbReference>
<evidence type="ECO:0000313" key="5">
    <source>
        <dbReference type="EMBL" id="CUG87954.1"/>
    </source>
</evidence>
<feature type="region of interest" description="Disordered" evidence="1">
    <location>
        <begin position="42"/>
        <end position="64"/>
    </location>
</feature>
<dbReference type="AlphaFoldDB" id="A0A0S4JC66"/>
<gene>
    <name evidence="5" type="ORF">BSAL_12855</name>
</gene>